<evidence type="ECO:0000256" key="1">
    <source>
        <dbReference type="SAM" id="Phobius"/>
    </source>
</evidence>
<reference evidence="2 3" key="1">
    <citation type="submission" date="2016-10" db="EMBL/GenBank/DDBJ databases">
        <authorList>
            <person name="de Groot N.N."/>
        </authorList>
    </citation>
    <scope>NUCLEOTIDE SEQUENCE [LARGE SCALE GENOMIC DNA]</scope>
    <source>
        <strain evidence="2 3">CGMCC 4.2023</strain>
    </source>
</reference>
<evidence type="ECO:0000313" key="2">
    <source>
        <dbReference type="EMBL" id="SEG48840.1"/>
    </source>
</evidence>
<gene>
    <name evidence="2" type="ORF">SAMN05216223_105454</name>
</gene>
<dbReference type="OrthoDB" id="3461799at2"/>
<organism evidence="2 3">
    <name type="scientific">Actinacidiphila yanglinensis</name>
    <dbReference type="NCBI Taxonomy" id="310779"/>
    <lineage>
        <taxon>Bacteria</taxon>
        <taxon>Bacillati</taxon>
        <taxon>Actinomycetota</taxon>
        <taxon>Actinomycetes</taxon>
        <taxon>Kitasatosporales</taxon>
        <taxon>Streptomycetaceae</taxon>
        <taxon>Actinacidiphila</taxon>
    </lineage>
</organism>
<keyword evidence="3" id="KW-1185">Reference proteome</keyword>
<dbReference type="Proteomes" id="UP000236754">
    <property type="component" value="Unassembled WGS sequence"/>
</dbReference>
<sequence length="352" mass="36538">MTEPSPHDLPFDGWDELVAAGAAPAADPAVLAAARTAVAGAVHRDTSPCPRTKAVVEVTRDDVRRLPRRRRPALRVAVTGLAAAAAAAVITLAPFPAHHRGTTGPGSGTSFLTDVASEQSIGSADWEDAPYWKVVSTRVEAGGNPGGDVTAFLAHRAGLTSHLRATAPVTEDKPSAGPWRFTVGTGRLTWDQLAELPTSPVELRARLQPYAEPGQDPSEEVFGTVGDLLASPAPPRVRAALFRVAARLPGVHVVGPATDGSGRHGTAVERGDGSVVIRYLIDPTGRLLETVVTTKHALPALPTTTRLRSLAGMNGVTQGRGIDGSRPAVPAGGVVERTTYTSIGPATGLDRP</sequence>
<evidence type="ECO:0008006" key="4">
    <source>
        <dbReference type="Google" id="ProtNLM"/>
    </source>
</evidence>
<dbReference type="RefSeq" id="WP_103886219.1">
    <property type="nucleotide sequence ID" value="NZ_FNVU01000005.1"/>
</dbReference>
<dbReference type="EMBL" id="FNVU01000005">
    <property type="protein sequence ID" value="SEG48840.1"/>
    <property type="molecule type" value="Genomic_DNA"/>
</dbReference>
<feature type="transmembrane region" description="Helical" evidence="1">
    <location>
        <begin position="73"/>
        <end position="95"/>
    </location>
</feature>
<proteinExistence type="predicted"/>
<dbReference type="AlphaFoldDB" id="A0A1H6AKT2"/>
<keyword evidence="1" id="KW-0812">Transmembrane</keyword>
<protein>
    <recommendedName>
        <fullName evidence="4">CU044_5270 family protein</fullName>
    </recommendedName>
</protein>
<accession>A0A1H6AKT2</accession>
<name>A0A1H6AKT2_9ACTN</name>
<keyword evidence="1" id="KW-0472">Membrane</keyword>
<keyword evidence="1" id="KW-1133">Transmembrane helix</keyword>
<evidence type="ECO:0000313" key="3">
    <source>
        <dbReference type="Proteomes" id="UP000236754"/>
    </source>
</evidence>